<sequence length="279" mass="31338">MFCAMAIEVVATIEMNVAGSDIVEGLLLHWFILKWQQCLLWPNTAAGSASSVMIARGALWNASIFHLEGIPVEDVVKREYVRKLYDMNRQEEDETVTQIRSEIEAKRAAHKIFLNVARAGSKYVLYFIYLNDLMRFLREDQTVKTMALLVGTPGDEKVSKGALKTWVVHAFRERKALALTLNDTKTAVNKLHQMVNVTEIVLHNLKGECWTVNSISTLKDQTLHTFGGGWMAFVRDNGIQMGDICIFELVGICEMRVHVPSVGKNAALDYQIGHGPSNE</sequence>
<dbReference type="EMBL" id="CM042047">
    <property type="protein sequence ID" value="KAI3770018.1"/>
    <property type="molecule type" value="Genomic_DNA"/>
</dbReference>
<comment type="caution">
    <text evidence="1">The sequence shown here is derived from an EMBL/GenBank/DDBJ whole genome shotgun (WGS) entry which is preliminary data.</text>
</comment>
<gene>
    <name evidence="1" type="ORF">L6452_01138</name>
</gene>
<evidence type="ECO:0000313" key="2">
    <source>
        <dbReference type="Proteomes" id="UP001055879"/>
    </source>
</evidence>
<evidence type="ECO:0000313" key="1">
    <source>
        <dbReference type="EMBL" id="KAI3770018.1"/>
    </source>
</evidence>
<keyword evidence="2" id="KW-1185">Reference proteome</keyword>
<name>A0ACB9FFA8_ARCLA</name>
<proteinExistence type="predicted"/>
<accession>A0ACB9FFA8</accession>
<protein>
    <submittedName>
        <fullName evidence="1">Uncharacterized protein</fullName>
    </submittedName>
</protein>
<organism evidence="1 2">
    <name type="scientific">Arctium lappa</name>
    <name type="common">Greater burdock</name>
    <name type="synonym">Lappa major</name>
    <dbReference type="NCBI Taxonomy" id="4217"/>
    <lineage>
        <taxon>Eukaryota</taxon>
        <taxon>Viridiplantae</taxon>
        <taxon>Streptophyta</taxon>
        <taxon>Embryophyta</taxon>
        <taxon>Tracheophyta</taxon>
        <taxon>Spermatophyta</taxon>
        <taxon>Magnoliopsida</taxon>
        <taxon>eudicotyledons</taxon>
        <taxon>Gunneridae</taxon>
        <taxon>Pentapetalae</taxon>
        <taxon>asterids</taxon>
        <taxon>campanulids</taxon>
        <taxon>Asterales</taxon>
        <taxon>Asteraceae</taxon>
        <taxon>Carduoideae</taxon>
        <taxon>Cardueae</taxon>
        <taxon>Arctiinae</taxon>
        <taxon>Arctium</taxon>
    </lineage>
</organism>
<reference evidence="1 2" key="2">
    <citation type="journal article" date="2022" name="Mol. Ecol. Resour.">
        <title>The genomes of chicory, endive, great burdock and yacon provide insights into Asteraceae paleo-polyploidization history and plant inulin production.</title>
        <authorList>
            <person name="Fan W."/>
            <person name="Wang S."/>
            <person name="Wang H."/>
            <person name="Wang A."/>
            <person name="Jiang F."/>
            <person name="Liu H."/>
            <person name="Zhao H."/>
            <person name="Xu D."/>
            <person name="Zhang Y."/>
        </authorList>
    </citation>
    <scope>NUCLEOTIDE SEQUENCE [LARGE SCALE GENOMIC DNA]</scope>
    <source>
        <strain evidence="2">cv. Niubang</strain>
    </source>
</reference>
<dbReference type="Proteomes" id="UP001055879">
    <property type="component" value="Linkage Group LG01"/>
</dbReference>
<reference evidence="2" key="1">
    <citation type="journal article" date="2022" name="Mol. Ecol. Resour.">
        <title>The genomes of chicory, endive, great burdock and yacon provide insights into Asteraceae palaeo-polyploidization history and plant inulin production.</title>
        <authorList>
            <person name="Fan W."/>
            <person name="Wang S."/>
            <person name="Wang H."/>
            <person name="Wang A."/>
            <person name="Jiang F."/>
            <person name="Liu H."/>
            <person name="Zhao H."/>
            <person name="Xu D."/>
            <person name="Zhang Y."/>
        </authorList>
    </citation>
    <scope>NUCLEOTIDE SEQUENCE [LARGE SCALE GENOMIC DNA]</scope>
    <source>
        <strain evidence="2">cv. Niubang</strain>
    </source>
</reference>